<evidence type="ECO:0000313" key="7">
    <source>
        <dbReference type="EMBL" id="QHX44057.1"/>
    </source>
</evidence>
<name>A0A6P1Y2L9_9SPIR</name>
<evidence type="ECO:0000259" key="6">
    <source>
        <dbReference type="PROSITE" id="PS51160"/>
    </source>
</evidence>
<proteinExistence type="inferred from homology"/>
<reference evidence="7 8" key="1">
    <citation type="submission" date="2020-01" db="EMBL/GenBank/DDBJ databases">
        <title>Complete genome sequence of a human oral phylogroup 1 Treponema sp. strain ATCC 700766, originally isolated from periodontitis dental plaque.</title>
        <authorList>
            <person name="Chan Y."/>
            <person name="Huo Y.-B."/>
            <person name="Yu X.-L."/>
            <person name="Zeng H."/>
            <person name="Leung W.-K."/>
            <person name="Watt R.M."/>
        </authorList>
    </citation>
    <scope>NUCLEOTIDE SEQUENCE [LARGE SCALE GENOMIC DNA]</scope>
    <source>
        <strain evidence="7 8">OMZ 804</strain>
    </source>
</reference>
<dbReference type="EMBL" id="CP048020">
    <property type="protein sequence ID" value="QHX44057.1"/>
    <property type="molecule type" value="Genomic_DNA"/>
</dbReference>
<dbReference type="InterPro" id="IPR020456">
    <property type="entry name" value="Acylphosphatase"/>
</dbReference>
<accession>A0A6P1Y2L9</accession>
<dbReference type="EC" id="3.6.1.7" evidence="2 4"/>
<gene>
    <name evidence="7" type="ORF">GWP43_12075</name>
</gene>
<feature type="domain" description="Acylphosphatase-like" evidence="6">
    <location>
        <begin position="13"/>
        <end position="99"/>
    </location>
</feature>
<evidence type="ECO:0000256" key="5">
    <source>
        <dbReference type="RuleBase" id="RU004168"/>
    </source>
</evidence>
<evidence type="ECO:0000256" key="2">
    <source>
        <dbReference type="ARBA" id="ARBA00012150"/>
    </source>
</evidence>
<comment type="catalytic activity">
    <reaction evidence="3 4">
        <text>an acyl phosphate + H2O = a carboxylate + phosphate + H(+)</text>
        <dbReference type="Rhea" id="RHEA:14965"/>
        <dbReference type="ChEBI" id="CHEBI:15377"/>
        <dbReference type="ChEBI" id="CHEBI:15378"/>
        <dbReference type="ChEBI" id="CHEBI:29067"/>
        <dbReference type="ChEBI" id="CHEBI:43474"/>
        <dbReference type="ChEBI" id="CHEBI:59918"/>
        <dbReference type="EC" id="3.6.1.7"/>
    </reaction>
</comment>
<sequence>MRKDAPHTTERKAARALVEGRVQGVGFRYWTVQVAREFGITGWVRNCPDYSVEIFAEGDGATLYDFFNVVQHSHPRAYISNFTITAAQYQGLESFDVRF</sequence>
<dbReference type="PANTHER" id="PTHR47268">
    <property type="entry name" value="ACYLPHOSPHATASE"/>
    <property type="match status" value="1"/>
</dbReference>
<evidence type="ECO:0000313" key="8">
    <source>
        <dbReference type="Proteomes" id="UP000464374"/>
    </source>
</evidence>
<evidence type="ECO:0000256" key="1">
    <source>
        <dbReference type="ARBA" id="ARBA00005614"/>
    </source>
</evidence>
<dbReference type="KEGG" id="trz:GWP43_12075"/>
<evidence type="ECO:0000256" key="3">
    <source>
        <dbReference type="ARBA" id="ARBA00047645"/>
    </source>
</evidence>
<feature type="active site" evidence="4">
    <location>
        <position position="28"/>
    </location>
</feature>
<dbReference type="InterPro" id="IPR001792">
    <property type="entry name" value="Acylphosphatase-like_dom"/>
</dbReference>
<comment type="similarity">
    <text evidence="1 5">Belongs to the acylphosphatase family.</text>
</comment>
<dbReference type="InterPro" id="IPR017968">
    <property type="entry name" value="Acylphosphatase_CS"/>
</dbReference>
<organism evidence="7 8">
    <name type="scientific">Treponema vincentii</name>
    <dbReference type="NCBI Taxonomy" id="69710"/>
    <lineage>
        <taxon>Bacteria</taxon>
        <taxon>Pseudomonadati</taxon>
        <taxon>Spirochaetota</taxon>
        <taxon>Spirochaetia</taxon>
        <taxon>Spirochaetales</taxon>
        <taxon>Treponemataceae</taxon>
        <taxon>Treponema</taxon>
    </lineage>
</organism>
<dbReference type="PANTHER" id="PTHR47268:SF4">
    <property type="entry name" value="ACYLPHOSPHATASE"/>
    <property type="match status" value="1"/>
</dbReference>
<dbReference type="Pfam" id="PF00708">
    <property type="entry name" value="Acylphosphatase"/>
    <property type="match status" value="1"/>
</dbReference>
<dbReference type="AlphaFoldDB" id="A0A6P1Y2L9"/>
<protein>
    <recommendedName>
        <fullName evidence="2 4">acylphosphatase</fullName>
        <ecNumber evidence="2 4">3.6.1.7</ecNumber>
    </recommendedName>
</protein>
<dbReference type="PROSITE" id="PS51160">
    <property type="entry name" value="ACYLPHOSPHATASE_3"/>
    <property type="match status" value="1"/>
</dbReference>
<dbReference type="SUPFAM" id="SSF54975">
    <property type="entry name" value="Acylphosphatase/BLUF domain-like"/>
    <property type="match status" value="1"/>
</dbReference>
<keyword evidence="4" id="KW-0378">Hydrolase</keyword>
<dbReference type="GO" id="GO:0003998">
    <property type="term" value="F:acylphosphatase activity"/>
    <property type="evidence" value="ECO:0007669"/>
    <property type="project" value="UniProtKB-EC"/>
</dbReference>
<dbReference type="RefSeq" id="WP_162664355.1">
    <property type="nucleotide sequence ID" value="NZ_CP048020.1"/>
</dbReference>
<dbReference type="InterPro" id="IPR036046">
    <property type="entry name" value="Acylphosphatase-like_dom_sf"/>
</dbReference>
<dbReference type="Proteomes" id="UP000464374">
    <property type="component" value="Chromosome"/>
</dbReference>
<evidence type="ECO:0000256" key="4">
    <source>
        <dbReference type="PROSITE-ProRule" id="PRU00520"/>
    </source>
</evidence>
<dbReference type="Gene3D" id="3.30.70.100">
    <property type="match status" value="1"/>
</dbReference>
<dbReference type="PROSITE" id="PS00150">
    <property type="entry name" value="ACYLPHOSPHATASE_1"/>
    <property type="match status" value="1"/>
</dbReference>
<feature type="active site" evidence="4">
    <location>
        <position position="46"/>
    </location>
</feature>